<dbReference type="InterPro" id="IPR006127">
    <property type="entry name" value="ZnuA-like"/>
</dbReference>
<feature type="signal peptide" evidence="7">
    <location>
        <begin position="1"/>
        <end position="19"/>
    </location>
</feature>
<dbReference type="GO" id="GO:0046872">
    <property type="term" value="F:metal ion binding"/>
    <property type="evidence" value="ECO:0007669"/>
    <property type="project" value="InterPro"/>
</dbReference>
<feature type="region of interest" description="Disordered" evidence="6">
    <location>
        <begin position="118"/>
        <end position="149"/>
    </location>
</feature>
<accession>A0A6B2NQF5</accession>
<dbReference type="Pfam" id="PF01297">
    <property type="entry name" value="ZnuA"/>
    <property type="match status" value="1"/>
</dbReference>
<keyword evidence="4 7" id="KW-0732">Signal</keyword>
<dbReference type="RefSeq" id="WP_164129944.1">
    <property type="nucleotide sequence ID" value="NZ_JAAGOX010000016.1"/>
</dbReference>
<evidence type="ECO:0000256" key="3">
    <source>
        <dbReference type="ARBA" id="ARBA00022448"/>
    </source>
</evidence>
<evidence type="ECO:0000256" key="4">
    <source>
        <dbReference type="ARBA" id="ARBA00022729"/>
    </source>
</evidence>
<comment type="caution">
    <text evidence="8">The sequence shown here is derived from an EMBL/GenBank/DDBJ whole genome shotgun (WGS) entry which is preliminary data.</text>
</comment>
<dbReference type="FunFam" id="3.40.50.1980:FF:000028">
    <property type="entry name" value="High-affinity zinc uptake system protein znuA"/>
    <property type="match status" value="1"/>
</dbReference>
<proteinExistence type="inferred from homology"/>
<evidence type="ECO:0000256" key="6">
    <source>
        <dbReference type="SAM" id="MobiDB-lite"/>
    </source>
</evidence>
<feature type="chain" id="PRO_5025426400" description="High-affinity zinc uptake system protein ZnuA" evidence="7">
    <location>
        <begin position="20"/>
        <end position="313"/>
    </location>
</feature>
<dbReference type="SUPFAM" id="SSF53807">
    <property type="entry name" value="Helical backbone' metal receptor"/>
    <property type="match status" value="1"/>
</dbReference>
<evidence type="ECO:0000256" key="2">
    <source>
        <dbReference type="ARBA" id="ARBA00015915"/>
    </source>
</evidence>
<dbReference type="EMBL" id="JAAGOX010000016">
    <property type="protein sequence ID" value="NDW45618.1"/>
    <property type="molecule type" value="Genomic_DNA"/>
</dbReference>
<dbReference type="InterPro" id="IPR050492">
    <property type="entry name" value="Bact_metal-bind_prot9"/>
</dbReference>
<gene>
    <name evidence="8" type="ORF">G0P99_11670</name>
</gene>
<protein>
    <recommendedName>
        <fullName evidence="2">High-affinity zinc uptake system protein ZnuA</fullName>
    </recommendedName>
</protein>
<dbReference type="PANTHER" id="PTHR42953:SF3">
    <property type="entry name" value="HIGH-AFFINITY ZINC UPTAKE SYSTEM PROTEIN ZNUA"/>
    <property type="match status" value="1"/>
</dbReference>
<keyword evidence="5" id="KW-0864">Zinc transport</keyword>
<sequence length="313" mass="33510">MLRPFLVVGAICVSAPVVAEVPQVVTDIAPVHSLVAQVMAGVGVPELIVRPGVSPHTYAMRPSEARALQQADLVVWIGGDLTPWLSKPLETLAGGGRQVALLDQEVTQTHPYREFNHEDEHEEDGHEGHDDDGHDDHAHDHEGRDPHAWLDPQNAHAWLGLLAEELAELDPENAALYRENAAAAQLRLDEVSSAVAALVSPMQQVPFVALHDAFQYFEHRYGLTLVGTVSLGDASSPSPARLAELRADIEALGVACAFAEPQFDTALLEAAVEGSETRILVLDPLGAHLDPGPELYNDVLKAMAAGFGVCTGS</sequence>
<dbReference type="PANTHER" id="PTHR42953">
    <property type="entry name" value="HIGH-AFFINITY ZINC UPTAKE SYSTEM PROTEIN ZNUA-RELATED"/>
    <property type="match status" value="1"/>
</dbReference>
<keyword evidence="3" id="KW-0813">Transport</keyword>
<evidence type="ECO:0000256" key="7">
    <source>
        <dbReference type="SAM" id="SignalP"/>
    </source>
</evidence>
<keyword evidence="5" id="KW-0862">Zinc</keyword>
<organism evidence="8">
    <name type="scientific">Ruegeria sp. PrR005</name>
    <dbReference type="NCBI Taxonomy" id="2706882"/>
    <lineage>
        <taxon>Bacteria</taxon>
        <taxon>Pseudomonadati</taxon>
        <taxon>Pseudomonadota</taxon>
        <taxon>Alphaproteobacteria</taxon>
        <taxon>Rhodobacterales</taxon>
        <taxon>Roseobacteraceae</taxon>
        <taxon>Ruegeria</taxon>
    </lineage>
</organism>
<evidence type="ECO:0000313" key="8">
    <source>
        <dbReference type="EMBL" id="NDW45618.1"/>
    </source>
</evidence>
<evidence type="ECO:0000256" key="5">
    <source>
        <dbReference type="ARBA" id="ARBA00022906"/>
    </source>
</evidence>
<dbReference type="Gene3D" id="3.40.50.1980">
    <property type="entry name" value="Nitrogenase molybdenum iron protein domain"/>
    <property type="match status" value="2"/>
</dbReference>
<dbReference type="GO" id="GO:0006829">
    <property type="term" value="P:zinc ion transport"/>
    <property type="evidence" value="ECO:0007669"/>
    <property type="project" value="UniProtKB-KW"/>
</dbReference>
<keyword evidence="5" id="KW-0406">Ion transport</keyword>
<evidence type="ECO:0000256" key="1">
    <source>
        <dbReference type="ARBA" id="ARBA00011028"/>
    </source>
</evidence>
<feature type="compositionally biased region" description="Basic and acidic residues" evidence="6">
    <location>
        <begin position="118"/>
        <end position="148"/>
    </location>
</feature>
<comment type="similarity">
    <text evidence="1">Belongs to the bacterial solute-binding protein 9 family.</text>
</comment>
<name>A0A6B2NQF5_9RHOB</name>
<dbReference type="AlphaFoldDB" id="A0A6B2NQF5"/>
<reference evidence="8" key="1">
    <citation type="submission" date="2020-02" db="EMBL/GenBank/DDBJ databases">
        <title>Delineation of the pyrene-degrading pathway in Roseobacter clade bacteria by genomic analysis.</title>
        <authorList>
            <person name="Zhou H."/>
            <person name="Wang H."/>
        </authorList>
    </citation>
    <scope>NUCLEOTIDE SEQUENCE</scope>
    <source>
        <strain evidence="8">PrR005</strain>
    </source>
</reference>